<organism evidence="2 3">
    <name type="scientific">Terriglobus roseus</name>
    <dbReference type="NCBI Taxonomy" id="392734"/>
    <lineage>
        <taxon>Bacteria</taxon>
        <taxon>Pseudomonadati</taxon>
        <taxon>Acidobacteriota</taxon>
        <taxon>Terriglobia</taxon>
        <taxon>Terriglobales</taxon>
        <taxon>Acidobacteriaceae</taxon>
        <taxon>Terriglobus</taxon>
    </lineage>
</organism>
<accession>A0A1H4LF95</accession>
<dbReference type="RefSeq" id="WP_083350395.1">
    <property type="nucleotide sequence ID" value="NZ_FNSD01000001.1"/>
</dbReference>
<evidence type="ECO:0000313" key="2">
    <source>
        <dbReference type="EMBL" id="SEB69340.1"/>
    </source>
</evidence>
<protein>
    <submittedName>
        <fullName evidence="2">CHAD domain-containing protein</fullName>
    </submittedName>
</protein>
<name>A0A1H4LF95_9BACT</name>
<dbReference type="OrthoDB" id="117281at2"/>
<dbReference type="EMBL" id="FNSD01000001">
    <property type="protein sequence ID" value="SEB69340.1"/>
    <property type="molecule type" value="Genomic_DNA"/>
</dbReference>
<dbReference type="Proteomes" id="UP000182409">
    <property type="component" value="Unassembled WGS sequence"/>
</dbReference>
<gene>
    <name evidence="2" type="ORF">SAMN05443244_1576</name>
</gene>
<proteinExistence type="predicted"/>
<evidence type="ECO:0000259" key="1">
    <source>
        <dbReference type="PROSITE" id="PS51708"/>
    </source>
</evidence>
<dbReference type="PANTHER" id="PTHR39339:SF1">
    <property type="entry name" value="CHAD DOMAIN-CONTAINING PROTEIN"/>
    <property type="match status" value="1"/>
</dbReference>
<dbReference type="Pfam" id="PF05235">
    <property type="entry name" value="CHAD"/>
    <property type="match status" value="1"/>
</dbReference>
<dbReference type="InterPro" id="IPR038186">
    <property type="entry name" value="CHAD_dom_sf"/>
</dbReference>
<dbReference type="PROSITE" id="PS51708">
    <property type="entry name" value="CHAD"/>
    <property type="match status" value="1"/>
</dbReference>
<dbReference type="Gene3D" id="1.40.20.10">
    <property type="entry name" value="CHAD domain"/>
    <property type="match status" value="1"/>
</dbReference>
<dbReference type="AlphaFoldDB" id="A0A1H4LF95"/>
<dbReference type="InterPro" id="IPR007899">
    <property type="entry name" value="CHAD_dom"/>
</dbReference>
<dbReference type="SMART" id="SM00880">
    <property type="entry name" value="CHAD"/>
    <property type="match status" value="1"/>
</dbReference>
<evidence type="ECO:0000313" key="3">
    <source>
        <dbReference type="Proteomes" id="UP000182409"/>
    </source>
</evidence>
<feature type="domain" description="CHAD" evidence="1">
    <location>
        <begin position="8"/>
        <end position="311"/>
    </location>
</feature>
<sequence length="311" mass="34589">MTIAVKGSKRPRVSPLAALEQQVVALDAAMLVAVTATEVGAVHKLRTTTRRVEAQMRLLELMATGSKRLRLPDYAAEAKAVRSRLRKVRRAAGVVRDLDVQTTIIRMDAPLKSTVHKGSPGDTMRRQAKQLRKHLDEAREHEAQKLQIILQAEEHKLAANLRALEKVLKPAESSTAPPTALSSHVQHWFALQTALLLKRAKKKGETAKDSLRIAIEGLDEDGLHAVRKAAKLCRYMAESAPEGTAVRGLAERFESMQEAGGRWHDWLLLEQLAHHFHGKGAELTERYAKHRDSALADYHLRLSELLPTVAE</sequence>
<dbReference type="PANTHER" id="PTHR39339">
    <property type="entry name" value="SLR1444 PROTEIN"/>
    <property type="match status" value="1"/>
</dbReference>
<reference evidence="2 3" key="1">
    <citation type="submission" date="2016-10" db="EMBL/GenBank/DDBJ databases">
        <authorList>
            <person name="de Groot N.N."/>
        </authorList>
    </citation>
    <scope>NUCLEOTIDE SEQUENCE [LARGE SCALE GENOMIC DNA]</scope>
    <source>
        <strain evidence="2 3">AB35.6</strain>
    </source>
</reference>